<evidence type="ECO:0000313" key="5">
    <source>
        <dbReference type="Proteomes" id="UP000640052"/>
    </source>
</evidence>
<evidence type="ECO:0000256" key="1">
    <source>
        <dbReference type="ARBA" id="ARBA00022679"/>
    </source>
</evidence>
<evidence type="ECO:0000256" key="2">
    <source>
        <dbReference type="ARBA" id="ARBA00023315"/>
    </source>
</evidence>
<keyword evidence="2" id="KW-0012">Acyltransferase</keyword>
<evidence type="ECO:0000259" key="3">
    <source>
        <dbReference type="PROSITE" id="PS51186"/>
    </source>
</evidence>
<protein>
    <submittedName>
        <fullName evidence="4">N-acetyltransferase</fullName>
    </submittedName>
</protein>
<dbReference type="PANTHER" id="PTHR43877:SF2">
    <property type="entry name" value="AMINOALKYLPHOSPHONATE N-ACETYLTRANSFERASE-RELATED"/>
    <property type="match status" value="1"/>
</dbReference>
<dbReference type="RefSeq" id="WP_204046071.1">
    <property type="nucleotide sequence ID" value="NZ_BOOA01000128.1"/>
</dbReference>
<dbReference type="PANTHER" id="PTHR43877">
    <property type="entry name" value="AMINOALKYLPHOSPHONATE N-ACETYLTRANSFERASE-RELATED-RELATED"/>
    <property type="match status" value="1"/>
</dbReference>
<organism evidence="4 5">
    <name type="scientific">Acrocarpospora phusangensis</name>
    <dbReference type="NCBI Taxonomy" id="1070424"/>
    <lineage>
        <taxon>Bacteria</taxon>
        <taxon>Bacillati</taxon>
        <taxon>Actinomycetota</taxon>
        <taxon>Actinomycetes</taxon>
        <taxon>Streptosporangiales</taxon>
        <taxon>Streptosporangiaceae</taxon>
        <taxon>Acrocarpospora</taxon>
    </lineage>
</organism>
<dbReference type="GO" id="GO:0016747">
    <property type="term" value="F:acyltransferase activity, transferring groups other than amino-acyl groups"/>
    <property type="evidence" value="ECO:0007669"/>
    <property type="project" value="InterPro"/>
</dbReference>
<evidence type="ECO:0000313" key="4">
    <source>
        <dbReference type="EMBL" id="GIH29458.1"/>
    </source>
</evidence>
<dbReference type="PROSITE" id="PS51186">
    <property type="entry name" value="GNAT"/>
    <property type="match status" value="1"/>
</dbReference>
<comment type="caution">
    <text evidence="4">The sequence shown here is derived from an EMBL/GenBank/DDBJ whole genome shotgun (WGS) entry which is preliminary data.</text>
</comment>
<dbReference type="EMBL" id="BOOA01000128">
    <property type="protein sequence ID" value="GIH29458.1"/>
    <property type="molecule type" value="Genomic_DNA"/>
</dbReference>
<sequence length="146" mass="15560">MEITREAPTHPAVVTLCLAQQAELAERDRVAFDDSPKVLDPRISFVVAWSAGEAIGCAALQPLEPGVGELKRMYVKPAERGRGVARAMLAEIETMAAAGGVTALRLETGRTFDDVIALYTGAGFVPIPLFGPYVGNTQSACFEKPL</sequence>
<gene>
    <name evidence="4" type="ORF">Aph01nite_77680</name>
</gene>
<reference evidence="4" key="1">
    <citation type="submission" date="2021-01" db="EMBL/GenBank/DDBJ databases">
        <title>Whole genome shotgun sequence of Acrocarpospora phusangensis NBRC 108782.</title>
        <authorList>
            <person name="Komaki H."/>
            <person name="Tamura T."/>
        </authorList>
    </citation>
    <scope>NUCLEOTIDE SEQUENCE</scope>
    <source>
        <strain evidence="4">NBRC 108782</strain>
    </source>
</reference>
<dbReference type="Proteomes" id="UP000640052">
    <property type="component" value="Unassembled WGS sequence"/>
</dbReference>
<keyword evidence="5" id="KW-1185">Reference proteome</keyword>
<name>A0A919QKN3_9ACTN</name>
<dbReference type="CDD" id="cd04301">
    <property type="entry name" value="NAT_SF"/>
    <property type="match status" value="1"/>
</dbReference>
<dbReference type="InterPro" id="IPR050832">
    <property type="entry name" value="Bact_Acetyltransf"/>
</dbReference>
<dbReference type="SUPFAM" id="SSF55729">
    <property type="entry name" value="Acyl-CoA N-acyltransferases (Nat)"/>
    <property type="match status" value="1"/>
</dbReference>
<accession>A0A919QKN3</accession>
<dbReference type="AlphaFoldDB" id="A0A919QKN3"/>
<dbReference type="Gene3D" id="3.40.630.30">
    <property type="match status" value="1"/>
</dbReference>
<dbReference type="Pfam" id="PF00583">
    <property type="entry name" value="Acetyltransf_1"/>
    <property type="match status" value="1"/>
</dbReference>
<keyword evidence="1" id="KW-0808">Transferase</keyword>
<dbReference type="InterPro" id="IPR000182">
    <property type="entry name" value="GNAT_dom"/>
</dbReference>
<feature type="domain" description="N-acetyltransferase" evidence="3">
    <location>
        <begin position="1"/>
        <end position="146"/>
    </location>
</feature>
<dbReference type="InterPro" id="IPR016181">
    <property type="entry name" value="Acyl_CoA_acyltransferase"/>
</dbReference>
<proteinExistence type="predicted"/>